<dbReference type="PRINTS" id="PR00344">
    <property type="entry name" value="BCTRLSENSOR"/>
</dbReference>
<evidence type="ECO:0000256" key="11">
    <source>
        <dbReference type="SAM" id="Phobius"/>
    </source>
</evidence>
<evidence type="ECO:0000256" key="6">
    <source>
        <dbReference type="ARBA" id="ARBA00022679"/>
    </source>
</evidence>
<evidence type="ECO:0000256" key="9">
    <source>
        <dbReference type="ARBA" id="ARBA00022840"/>
    </source>
</evidence>
<evidence type="ECO:0000256" key="2">
    <source>
        <dbReference type="ARBA" id="ARBA00004651"/>
    </source>
</evidence>
<dbReference type="GO" id="GO:0005886">
    <property type="term" value="C:plasma membrane"/>
    <property type="evidence" value="ECO:0007669"/>
    <property type="project" value="UniProtKB-SubCell"/>
</dbReference>
<dbReference type="Proteomes" id="UP000228945">
    <property type="component" value="Chromosome"/>
</dbReference>
<dbReference type="InterPro" id="IPR003661">
    <property type="entry name" value="HisK_dim/P_dom"/>
</dbReference>
<keyword evidence="14" id="KW-1185">Reference proteome</keyword>
<evidence type="ECO:0000256" key="1">
    <source>
        <dbReference type="ARBA" id="ARBA00000085"/>
    </source>
</evidence>
<accession>A0A2D2B3B1</accession>
<dbReference type="EC" id="2.7.13.3" evidence="3"/>
<keyword evidence="11" id="KW-0472">Membrane</keyword>
<keyword evidence="6" id="KW-0808">Transferase</keyword>
<dbReference type="PROSITE" id="PS50109">
    <property type="entry name" value="HIS_KIN"/>
    <property type="match status" value="1"/>
</dbReference>
<dbReference type="EMBL" id="CP024201">
    <property type="protein sequence ID" value="ATQ44738.1"/>
    <property type="molecule type" value="Genomic_DNA"/>
</dbReference>
<keyword evidence="11" id="KW-0812">Transmembrane</keyword>
<evidence type="ECO:0000313" key="13">
    <source>
        <dbReference type="EMBL" id="ATQ44738.1"/>
    </source>
</evidence>
<feature type="transmembrane region" description="Helical" evidence="11">
    <location>
        <begin position="47"/>
        <end position="66"/>
    </location>
</feature>
<dbReference type="InterPro" id="IPR004358">
    <property type="entry name" value="Sig_transdc_His_kin-like_C"/>
</dbReference>
<dbReference type="InterPro" id="IPR036890">
    <property type="entry name" value="HATPase_C_sf"/>
</dbReference>
<dbReference type="InterPro" id="IPR050980">
    <property type="entry name" value="2C_sensor_his_kinase"/>
</dbReference>
<dbReference type="NCBIfam" id="NF033792">
    <property type="entry name" value="ActS_PrrB_HisK"/>
    <property type="match status" value="1"/>
</dbReference>
<evidence type="ECO:0000313" key="14">
    <source>
        <dbReference type="Proteomes" id="UP000228945"/>
    </source>
</evidence>
<keyword evidence="4" id="KW-1003">Cell membrane</keyword>
<name>A0A2D2B3B1_9CAUL</name>
<dbReference type="InterPro" id="IPR005467">
    <property type="entry name" value="His_kinase_dom"/>
</dbReference>
<feature type="transmembrane region" description="Helical" evidence="11">
    <location>
        <begin position="183"/>
        <end position="206"/>
    </location>
</feature>
<dbReference type="OrthoDB" id="9785252at2"/>
<feature type="domain" description="Histidine kinase" evidence="12">
    <location>
        <begin position="240"/>
        <end position="453"/>
    </location>
</feature>
<dbReference type="SMART" id="SM00388">
    <property type="entry name" value="HisKA"/>
    <property type="match status" value="1"/>
</dbReference>
<dbReference type="PANTHER" id="PTHR44936">
    <property type="entry name" value="SENSOR PROTEIN CREC"/>
    <property type="match status" value="1"/>
</dbReference>
<evidence type="ECO:0000256" key="5">
    <source>
        <dbReference type="ARBA" id="ARBA00022553"/>
    </source>
</evidence>
<evidence type="ECO:0000259" key="12">
    <source>
        <dbReference type="PROSITE" id="PS50109"/>
    </source>
</evidence>
<comment type="catalytic activity">
    <reaction evidence="1">
        <text>ATP + protein L-histidine = ADP + protein N-phospho-L-histidine.</text>
        <dbReference type="EC" id="2.7.13.3"/>
    </reaction>
</comment>
<keyword evidence="5" id="KW-0597">Phosphoprotein</keyword>
<feature type="region of interest" description="Disordered" evidence="10">
    <location>
        <begin position="456"/>
        <end position="475"/>
    </location>
</feature>
<dbReference type="Gene3D" id="3.30.565.10">
    <property type="entry name" value="Histidine kinase-like ATPase, C-terminal domain"/>
    <property type="match status" value="1"/>
</dbReference>
<evidence type="ECO:0000256" key="8">
    <source>
        <dbReference type="ARBA" id="ARBA00022777"/>
    </source>
</evidence>
<sequence length="475" mass="50861">MALTDPGTAAPGPGLDRPGRPTAQGWDALWPNGLPRRGRLRIRTLTTLRWVAVAGQTITVLIVGFGLNLPVPFAPCFALIALSAWLNVLVSLASSGQRMATDSEASAHIAFDILQLSGLLYLTGGVINPFSLLLIGPAVLAATALPLRHTILLCLLAIAASVALTVQAMPLPTLDAEPFNPPIMTRIGIVVARVLGISFTAAYAWFAAQEGARMELALDTVHTVLAREQRLSALGALAAAAAHELGTPLATMSIVAKEMARVAPEGQMKEDADLLVAQAERCRDILRRLTKSPDQADVVHERMSLLQVVQESIAPHARRPDVRVEALVSGPLDEPPPEIWRLPEVLHALTAFVDNAVDFAKSEILVTARFDAKQIIIEVRDDGPGFAPEVLVKLGEPYVTSRPAPESLRSGHVGMGLGFFIAKTLLERTGAAVDFRNDRRGGAVVTARWRRDAIEAEPEREPFSGLDAEGVDATE</sequence>
<evidence type="ECO:0000256" key="7">
    <source>
        <dbReference type="ARBA" id="ARBA00022741"/>
    </source>
</evidence>
<gene>
    <name evidence="13" type="ORF">CSW64_21265</name>
</gene>
<evidence type="ECO:0000256" key="3">
    <source>
        <dbReference type="ARBA" id="ARBA00012438"/>
    </source>
</evidence>
<dbReference type="AlphaFoldDB" id="A0A2D2B3B1"/>
<keyword evidence="11" id="KW-1133">Transmembrane helix</keyword>
<dbReference type="InterPro" id="IPR003594">
    <property type="entry name" value="HATPase_dom"/>
</dbReference>
<keyword evidence="8 13" id="KW-0418">Kinase</keyword>
<dbReference type="RefSeq" id="WP_099623986.1">
    <property type="nucleotide sequence ID" value="NZ_CP024201.1"/>
</dbReference>
<feature type="transmembrane region" description="Helical" evidence="11">
    <location>
        <begin position="152"/>
        <end position="171"/>
    </location>
</feature>
<feature type="region of interest" description="Disordered" evidence="10">
    <location>
        <begin position="1"/>
        <end position="26"/>
    </location>
</feature>
<keyword evidence="7" id="KW-0547">Nucleotide-binding</keyword>
<dbReference type="SMART" id="SM00387">
    <property type="entry name" value="HATPase_c"/>
    <property type="match status" value="1"/>
</dbReference>
<proteinExistence type="predicted"/>
<dbReference type="GO" id="GO:0005524">
    <property type="term" value="F:ATP binding"/>
    <property type="evidence" value="ECO:0007669"/>
    <property type="project" value="UniProtKB-KW"/>
</dbReference>
<evidence type="ECO:0000256" key="10">
    <source>
        <dbReference type="SAM" id="MobiDB-lite"/>
    </source>
</evidence>
<dbReference type="Gene3D" id="1.10.287.130">
    <property type="match status" value="1"/>
</dbReference>
<dbReference type="SUPFAM" id="SSF55874">
    <property type="entry name" value="ATPase domain of HSP90 chaperone/DNA topoisomerase II/histidine kinase"/>
    <property type="match status" value="1"/>
</dbReference>
<dbReference type="Pfam" id="PF02518">
    <property type="entry name" value="HATPase_c"/>
    <property type="match status" value="1"/>
</dbReference>
<organism evidence="13 14">
    <name type="scientific">Caulobacter mirabilis</name>
    <dbReference type="NCBI Taxonomy" id="69666"/>
    <lineage>
        <taxon>Bacteria</taxon>
        <taxon>Pseudomonadati</taxon>
        <taxon>Pseudomonadota</taxon>
        <taxon>Alphaproteobacteria</taxon>
        <taxon>Caulobacterales</taxon>
        <taxon>Caulobacteraceae</taxon>
        <taxon>Caulobacter</taxon>
    </lineage>
</organism>
<protein>
    <recommendedName>
        <fullName evidence="3">histidine kinase</fullName>
        <ecNumber evidence="3">2.7.13.3</ecNumber>
    </recommendedName>
</protein>
<dbReference type="InterPro" id="IPR047770">
    <property type="entry name" value="RegB"/>
</dbReference>
<keyword evidence="9" id="KW-0067">ATP-binding</keyword>
<feature type="transmembrane region" description="Helical" evidence="11">
    <location>
        <begin position="72"/>
        <end position="93"/>
    </location>
</feature>
<evidence type="ECO:0000256" key="4">
    <source>
        <dbReference type="ARBA" id="ARBA00022475"/>
    </source>
</evidence>
<dbReference type="SUPFAM" id="SSF47384">
    <property type="entry name" value="Homodimeric domain of signal transducing histidine kinase"/>
    <property type="match status" value="1"/>
</dbReference>
<dbReference type="InterPro" id="IPR036097">
    <property type="entry name" value="HisK_dim/P_sf"/>
</dbReference>
<reference evidence="13 14" key="1">
    <citation type="submission" date="2017-10" db="EMBL/GenBank/DDBJ databases">
        <title>Genome sequence of Caulobacter mirabilis FWC38.</title>
        <authorList>
            <person name="Fiebig A."/>
            <person name="Crosson S."/>
        </authorList>
    </citation>
    <scope>NUCLEOTIDE SEQUENCE [LARGE SCALE GENOMIC DNA]</scope>
    <source>
        <strain evidence="13 14">FWC 38</strain>
    </source>
</reference>
<dbReference type="PANTHER" id="PTHR44936:SF10">
    <property type="entry name" value="SENSOR PROTEIN RSTB"/>
    <property type="match status" value="1"/>
</dbReference>
<comment type="subcellular location">
    <subcellularLocation>
        <location evidence="2">Cell membrane</location>
        <topology evidence="2">Multi-pass membrane protein</topology>
    </subcellularLocation>
</comment>
<dbReference type="KEGG" id="cmb:CSW64_21265"/>
<dbReference type="GO" id="GO:0000155">
    <property type="term" value="F:phosphorelay sensor kinase activity"/>
    <property type="evidence" value="ECO:0007669"/>
    <property type="project" value="InterPro"/>
</dbReference>